<dbReference type="Pfam" id="PF06985">
    <property type="entry name" value="HET"/>
    <property type="match status" value="1"/>
</dbReference>
<evidence type="ECO:0000313" key="4">
    <source>
        <dbReference type="EMBL" id="KAF5578720.1"/>
    </source>
</evidence>
<feature type="region of interest" description="Disordered" evidence="2">
    <location>
        <begin position="856"/>
        <end position="875"/>
    </location>
</feature>
<dbReference type="SMART" id="SM00248">
    <property type="entry name" value="ANK"/>
    <property type="match status" value="6"/>
</dbReference>
<evidence type="ECO:0000259" key="3">
    <source>
        <dbReference type="Pfam" id="PF06985"/>
    </source>
</evidence>
<dbReference type="SUPFAM" id="SSF48403">
    <property type="entry name" value="Ankyrin repeat"/>
    <property type="match status" value="1"/>
</dbReference>
<dbReference type="EMBL" id="JAAOAR010000544">
    <property type="protein sequence ID" value="KAF5578720.1"/>
    <property type="molecule type" value="Genomic_DNA"/>
</dbReference>
<dbReference type="InterPro" id="IPR010730">
    <property type="entry name" value="HET"/>
</dbReference>
<evidence type="ECO:0000256" key="1">
    <source>
        <dbReference type="PROSITE-ProRule" id="PRU00023"/>
    </source>
</evidence>
<dbReference type="PROSITE" id="PS50297">
    <property type="entry name" value="ANK_REP_REGION"/>
    <property type="match status" value="2"/>
</dbReference>
<dbReference type="PROSITE" id="PS50088">
    <property type="entry name" value="ANK_REPEAT"/>
    <property type="match status" value="2"/>
</dbReference>
<dbReference type="PANTHER" id="PTHR24148">
    <property type="entry name" value="ANKYRIN REPEAT DOMAIN-CONTAINING PROTEIN 39 HOMOLOG-RELATED"/>
    <property type="match status" value="1"/>
</dbReference>
<reference evidence="4 5" key="1">
    <citation type="submission" date="2020-05" db="EMBL/GenBank/DDBJ databases">
        <title>Identification and distribution of gene clusters putatively required for synthesis of sphingolipid metabolism inhibitors in phylogenetically diverse species of the filamentous fungus Fusarium.</title>
        <authorList>
            <person name="Kim H.-S."/>
            <person name="Busman M."/>
            <person name="Brown D.W."/>
            <person name="Divon H."/>
            <person name="Uhlig S."/>
            <person name="Proctor R.H."/>
        </authorList>
    </citation>
    <scope>NUCLEOTIDE SEQUENCE [LARGE SCALE GENOMIC DNA]</scope>
    <source>
        <strain evidence="4 5">NRRL 25211</strain>
    </source>
</reference>
<gene>
    <name evidence="4" type="ORF">FPANT_9891</name>
</gene>
<proteinExistence type="predicted"/>
<feature type="region of interest" description="Disordered" evidence="2">
    <location>
        <begin position="1241"/>
        <end position="1261"/>
    </location>
</feature>
<dbReference type="InterPro" id="IPR002110">
    <property type="entry name" value="Ankyrin_rpt"/>
</dbReference>
<dbReference type="InterPro" id="IPR052895">
    <property type="entry name" value="HetReg/Transcr_Mod"/>
</dbReference>
<evidence type="ECO:0000313" key="5">
    <source>
        <dbReference type="Proteomes" id="UP000544095"/>
    </source>
</evidence>
<feature type="compositionally biased region" description="Polar residues" evidence="2">
    <location>
        <begin position="1241"/>
        <end position="1254"/>
    </location>
</feature>
<feature type="repeat" description="ANK" evidence="1">
    <location>
        <begin position="519"/>
        <end position="551"/>
    </location>
</feature>
<dbReference type="Proteomes" id="UP000544095">
    <property type="component" value="Unassembled WGS sequence"/>
</dbReference>
<dbReference type="Gene3D" id="1.25.40.20">
    <property type="entry name" value="Ankyrin repeat-containing domain"/>
    <property type="match status" value="2"/>
</dbReference>
<accession>A0A8H5KVH1</accession>
<dbReference type="InterPro" id="IPR036770">
    <property type="entry name" value="Ankyrin_rpt-contain_sf"/>
</dbReference>
<evidence type="ECO:0000256" key="2">
    <source>
        <dbReference type="SAM" id="MobiDB-lite"/>
    </source>
</evidence>
<dbReference type="PANTHER" id="PTHR24148:SF82">
    <property type="entry name" value="HETEROKARYON INCOMPATIBILITY DOMAIN-CONTAINING PROTEIN"/>
    <property type="match status" value="1"/>
</dbReference>
<feature type="domain" description="Heterokaryon incompatibility" evidence="3">
    <location>
        <begin position="692"/>
        <end position="827"/>
    </location>
</feature>
<keyword evidence="1" id="KW-0040">ANK repeat</keyword>
<protein>
    <submittedName>
        <fullName evidence="4">Heterokaryon incompatibility het-6</fullName>
    </submittedName>
</protein>
<sequence>MASPEEIAGKWLLNLCSRKPSAERDEILTDLEKIKFDEFFTLYSQSHVFKTYWVEAVRRCLAKELRVEYPLARALLEKDGSGDLFVGERDLLQVAIKRAKIDPGYLGEDPKKSNPELLEMVKLLMAHGAAVNCSDDEGYSPLVYTCMLGYGELFRFLIKSGADISTVQQRRSPEHLAKIRKAAMNGDTVEDEPKEQANLLQVTLDALISPQEVVDMTWVGWPPGVNFDVPLWNLDIEATWGGIIMNLLEQGLSCPKDDAGLVMMLHITCRKGALDIVKKLLAFGAAADVAGPRMVDGGQGEGSTFGTAMHAAASGRNIDIALALIEHGESASCRRRCIFNRGGSNGDMTPIEVAIAGDPYGNDDNDLLAFSEPFMERASDLEGSDYQAVLEYCAKNNKLEAAKRLLDTGTRLEEVPTSVSSVDLAKLLVSYGIKLDPVALQERALKRGRLSLLRWCVGEYGAKLPDDPNSWGEMVTWLLSSGNMHLEPTKYLITEYPGPHIDMVLTSRQRLHRENLKAKKTSWLHTAIIKHNLPVIKMLLEAGADVALPGLYADATTVIRKGGRATFRSVSKWLEILAMVEKKISGDEGWSMPSYAEMRKRIAQTVAVERRAWDEKIESMVKSRQEVPYATLERVDDLVPSSPLGIASSADLYQPLDGSSSFRLLELLPSSNRSDPLVGRLVDSDITFQPEYEALSYVWGDITPVRYISLGDQDISITPNLHSALIHLRSPDSIRTLWVDALCINQTVHGERNQQVRIMGDIYKSARQVVVWLGDAADDSHLVFQHLNDESIPDSFRDDSPPPEDKRRAWCTLIKRPWFFRTWVIQEIALAKRAVIMCGEEATPWRNMETSWKPDFSGGAKGLSTSRSDGGDHPIEGFDPDSHVWSLRMLGVGSDPMSVLTYSRVCQTTEIRDKIYGILGLFEPGFIPVDYELPVEDIFRQFTEAVIKLTKDLRILEIVGAKRSYPNLPSWVPDFTDTSTNSLPKRNWYAPSRKDAEENYDVRCADGTQLSIPRELLGSENLPGLKFSEHGTLTIKGKMVDTIREVGPELEAGIDYAPGTEGFVRVMKEWETLAVKLVPEWKDSKSSLSKAFLRTLTATHGSELFGTGMGFTQWYRHCGAGILEPNDPSMFLRDHEFYLWCLSIGKESEEKDPDSSSEEKANEEAEVIGYDLREFSKKFTFASYGRCLFTMPFEPQSRARTATGKWFELCQCQKISSSLSKAQPLLSHLSAFDLPRTFLSSPSSSQKFRTQEGPNTEDFHTSSGPATLRLLPYPRLVPVTIDNTLIYWLSSLPHPWPSVNREFQSIVISENREKQAEYFRSQHIPTPKMAGPGLLDLPVEVLIKIIQLAIPPMVLPEDLHVVGWMTNPNERAATIAIMGVCHKFRSLLLKTRPLTGYAATGQKFTFDVERDILLVHGMNIPDFLKTPQLPNLHGVRRLVSFLHNTIGWGSYDYLQRTMRGMRHPWAIDVKAHDPLDTAYEESLPFETSFTVAQELGSLWEIGLVIETAPGWYIDSFQQFGPQPEHRRTDPASGSLGQPIHHAGLRWTNHSFQHYQDRYEIPMIGLHGYSKTRRDRRNRHQQEFSQGGQWAGFRVYLETQEVEFRPLTWDEVEHLVHLQKQPENGRKFPPIQDPEFVSRI</sequence>
<name>A0A8H5KVH1_9HYPO</name>
<keyword evidence="5" id="KW-1185">Reference proteome</keyword>
<comment type="caution">
    <text evidence="4">The sequence shown here is derived from an EMBL/GenBank/DDBJ whole genome shotgun (WGS) entry which is preliminary data.</text>
</comment>
<organism evidence="4 5">
    <name type="scientific">Fusarium pseudoanthophilum</name>
    <dbReference type="NCBI Taxonomy" id="48495"/>
    <lineage>
        <taxon>Eukaryota</taxon>
        <taxon>Fungi</taxon>
        <taxon>Dikarya</taxon>
        <taxon>Ascomycota</taxon>
        <taxon>Pezizomycotina</taxon>
        <taxon>Sordariomycetes</taxon>
        <taxon>Hypocreomycetidae</taxon>
        <taxon>Hypocreales</taxon>
        <taxon>Nectriaceae</taxon>
        <taxon>Fusarium</taxon>
        <taxon>Fusarium fujikuroi species complex</taxon>
    </lineage>
</organism>
<feature type="repeat" description="ANK" evidence="1">
    <location>
        <begin position="137"/>
        <end position="169"/>
    </location>
</feature>